<dbReference type="InterPro" id="IPR001584">
    <property type="entry name" value="Integrase_cat-core"/>
</dbReference>
<gene>
    <name evidence="3" type="ORF">HF863_10860</name>
</gene>
<evidence type="ECO:0000259" key="2">
    <source>
        <dbReference type="PROSITE" id="PS50994"/>
    </source>
</evidence>
<dbReference type="Pfam" id="PF00665">
    <property type="entry name" value="rve"/>
    <property type="match status" value="1"/>
</dbReference>
<dbReference type="InterPro" id="IPR050900">
    <property type="entry name" value="Transposase_IS3/IS150/IS904"/>
</dbReference>
<dbReference type="Proteomes" id="UP000563853">
    <property type="component" value="Unassembled WGS sequence"/>
</dbReference>
<feature type="domain" description="Integrase catalytic" evidence="2">
    <location>
        <begin position="140"/>
        <end position="304"/>
    </location>
</feature>
<name>A0A848CF24_9LACO</name>
<dbReference type="Gene3D" id="3.30.420.10">
    <property type="entry name" value="Ribonuclease H-like superfamily/Ribonuclease H"/>
    <property type="match status" value="1"/>
</dbReference>
<protein>
    <submittedName>
        <fullName evidence="3">IS3 family transposase</fullName>
    </submittedName>
</protein>
<dbReference type="AlphaFoldDB" id="A0A848CF24"/>
<evidence type="ECO:0000313" key="3">
    <source>
        <dbReference type="EMBL" id="NME43250.1"/>
    </source>
</evidence>
<evidence type="ECO:0000256" key="1">
    <source>
        <dbReference type="ARBA" id="ARBA00002286"/>
    </source>
</evidence>
<dbReference type="PANTHER" id="PTHR46889">
    <property type="entry name" value="TRANSPOSASE INSF FOR INSERTION SEQUENCE IS3B-RELATED"/>
    <property type="match status" value="1"/>
</dbReference>
<dbReference type="InterPro" id="IPR025948">
    <property type="entry name" value="HTH-like_dom"/>
</dbReference>
<dbReference type="GO" id="GO:0003676">
    <property type="term" value="F:nucleic acid binding"/>
    <property type="evidence" value="ECO:0007669"/>
    <property type="project" value="InterPro"/>
</dbReference>
<reference evidence="3 4" key="1">
    <citation type="submission" date="2020-04" db="EMBL/GenBank/DDBJ databases">
        <authorList>
            <person name="Hitch T.C.A."/>
            <person name="Wylensek D."/>
            <person name="Clavel T."/>
        </authorList>
    </citation>
    <scope>NUCLEOTIDE SEQUENCE [LARGE SCALE GENOMIC DNA]</scope>
    <source>
        <strain evidence="3 4">WCA-389-WT-5H1</strain>
    </source>
</reference>
<dbReference type="GO" id="GO:0015074">
    <property type="term" value="P:DNA integration"/>
    <property type="evidence" value="ECO:0007669"/>
    <property type="project" value="InterPro"/>
</dbReference>
<accession>A0A848CF24</accession>
<dbReference type="NCBIfam" id="NF033516">
    <property type="entry name" value="transpos_IS3"/>
    <property type="match status" value="1"/>
</dbReference>
<sequence length="304" mass="35950">MRRNREEVDEVKQEYRFRAIEEFRKNGESQISVSLLCKILKVSRSGYYKWKVASKSTRQKDNELISKIIRSEFHKSGDKAGYRKLTMILKREYGIHCNHKRVRRLMRSMNLRSIIRRKRISCTVVKGNEFEENILNRDFYTEKPNEKWVTDVTFLKYGKSKEYKAYFSAIKDLCGGQIISWVVSKTNDNPLVMKTLHQALDKNPGATPILHSDRGFQYTSKEYAREVAKAGITRSMSRVGRCIDNAPMESFWSHFKDEYYYDKTFATYEDLVAGINDYVTYYNTKRYQWKLNSLTPVEYRNQAA</sequence>
<evidence type="ECO:0000313" key="4">
    <source>
        <dbReference type="Proteomes" id="UP000563853"/>
    </source>
</evidence>
<dbReference type="RefSeq" id="WP_170092246.1">
    <property type="nucleotide sequence ID" value="NZ_JABAFP010000087.1"/>
</dbReference>
<dbReference type="SUPFAM" id="SSF53098">
    <property type="entry name" value="Ribonuclease H-like"/>
    <property type="match status" value="1"/>
</dbReference>
<dbReference type="Pfam" id="PF13333">
    <property type="entry name" value="rve_2"/>
    <property type="match status" value="1"/>
</dbReference>
<dbReference type="InterPro" id="IPR036397">
    <property type="entry name" value="RNaseH_sf"/>
</dbReference>
<comment type="caution">
    <text evidence="3">The sequence shown here is derived from an EMBL/GenBank/DDBJ whole genome shotgun (WGS) entry which is preliminary data.</text>
</comment>
<dbReference type="Pfam" id="PF13276">
    <property type="entry name" value="HTH_21"/>
    <property type="match status" value="1"/>
</dbReference>
<dbReference type="InterPro" id="IPR048020">
    <property type="entry name" value="Transpos_IS3"/>
</dbReference>
<comment type="function">
    <text evidence="1">Involved in the transposition of the insertion sequence.</text>
</comment>
<dbReference type="PROSITE" id="PS50994">
    <property type="entry name" value="INTEGRASE"/>
    <property type="match status" value="1"/>
</dbReference>
<dbReference type="PANTHER" id="PTHR46889:SF4">
    <property type="entry name" value="TRANSPOSASE INSO FOR INSERTION SEQUENCE ELEMENT IS911B-RELATED"/>
    <property type="match status" value="1"/>
</dbReference>
<dbReference type="InterPro" id="IPR012337">
    <property type="entry name" value="RNaseH-like_sf"/>
</dbReference>
<dbReference type="EMBL" id="JABAFP010000087">
    <property type="protein sequence ID" value="NME43250.1"/>
    <property type="molecule type" value="Genomic_DNA"/>
</dbReference>
<organism evidence="3 4">
    <name type="scientific">Ligilactobacillus agilis</name>
    <dbReference type="NCBI Taxonomy" id="1601"/>
    <lineage>
        <taxon>Bacteria</taxon>
        <taxon>Bacillati</taxon>
        <taxon>Bacillota</taxon>
        <taxon>Bacilli</taxon>
        <taxon>Lactobacillales</taxon>
        <taxon>Lactobacillaceae</taxon>
        <taxon>Ligilactobacillus</taxon>
    </lineage>
</organism>
<proteinExistence type="predicted"/>